<accession>A0A6V8KGR3</accession>
<reference evidence="2 3" key="1">
    <citation type="submission" date="2020-03" db="EMBL/GenBank/DDBJ databases">
        <title>Whole genome shotgun sequence of Phytohabitans houttuyneae NBRC 108639.</title>
        <authorList>
            <person name="Komaki H."/>
            <person name="Tamura T."/>
        </authorList>
    </citation>
    <scope>NUCLEOTIDE SEQUENCE [LARGE SCALE GENOMIC DNA]</scope>
    <source>
        <strain evidence="2 3">NBRC 108639</strain>
    </source>
</reference>
<sequence>MLVDHADPLPGLAEPVFAERAQVHPVDGDRAAVRALQHVDAAQQRALAGAAAAEDSEDLPLAHGQVDAVHRDDVTAAAAVRLVEAVDADHRADVRPEKWDSIGMLTRNNPARGAGLSSSPRDPTHISHSLSIISSALRRQPCGPPV</sequence>
<gene>
    <name evidence="2" type="ORF">Phou_057680</name>
</gene>
<keyword evidence="3" id="KW-1185">Reference proteome</keyword>
<evidence type="ECO:0000256" key="1">
    <source>
        <dbReference type="SAM" id="MobiDB-lite"/>
    </source>
</evidence>
<feature type="region of interest" description="Disordered" evidence="1">
    <location>
        <begin position="103"/>
        <end position="126"/>
    </location>
</feature>
<evidence type="ECO:0000313" key="3">
    <source>
        <dbReference type="Proteomes" id="UP000482800"/>
    </source>
</evidence>
<evidence type="ECO:0000313" key="2">
    <source>
        <dbReference type="EMBL" id="GFJ81588.1"/>
    </source>
</evidence>
<dbReference type="EMBL" id="BLPF01000002">
    <property type="protein sequence ID" value="GFJ81588.1"/>
    <property type="molecule type" value="Genomic_DNA"/>
</dbReference>
<protein>
    <submittedName>
        <fullName evidence="2">Uncharacterized protein</fullName>
    </submittedName>
</protein>
<dbReference type="AlphaFoldDB" id="A0A6V8KGR3"/>
<name>A0A6V8KGR3_9ACTN</name>
<proteinExistence type="predicted"/>
<dbReference type="Proteomes" id="UP000482800">
    <property type="component" value="Unassembled WGS sequence"/>
</dbReference>
<organism evidence="2 3">
    <name type="scientific">Phytohabitans houttuyneae</name>
    <dbReference type="NCBI Taxonomy" id="1076126"/>
    <lineage>
        <taxon>Bacteria</taxon>
        <taxon>Bacillati</taxon>
        <taxon>Actinomycetota</taxon>
        <taxon>Actinomycetes</taxon>
        <taxon>Micromonosporales</taxon>
        <taxon>Micromonosporaceae</taxon>
    </lineage>
</organism>
<dbReference type="AntiFam" id="ANF00095">
    <property type="entry name" value="Shadow ORF (opposite ABC transporters)"/>
</dbReference>
<reference evidence="2 3" key="2">
    <citation type="submission" date="2020-03" db="EMBL/GenBank/DDBJ databases">
        <authorList>
            <person name="Ichikawa N."/>
            <person name="Kimura A."/>
            <person name="Kitahashi Y."/>
            <person name="Uohara A."/>
        </authorList>
    </citation>
    <scope>NUCLEOTIDE SEQUENCE [LARGE SCALE GENOMIC DNA]</scope>
    <source>
        <strain evidence="2 3">NBRC 108639</strain>
    </source>
</reference>
<comment type="caution">
    <text evidence="2">The sequence shown here is derived from an EMBL/GenBank/DDBJ whole genome shotgun (WGS) entry which is preliminary data.</text>
</comment>